<gene>
    <name evidence="1" type="ORF">OWV82_025364</name>
</gene>
<evidence type="ECO:0000313" key="2">
    <source>
        <dbReference type="Proteomes" id="UP001164539"/>
    </source>
</evidence>
<proteinExistence type="predicted"/>
<comment type="caution">
    <text evidence="1">The sequence shown here is derived from an EMBL/GenBank/DDBJ whole genome shotgun (WGS) entry which is preliminary data.</text>
</comment>
<evidence type="ECO:0000313" key="1">
    <source>
        <dbReference type="EMBL" id="KAJ4702256.1"/>
    </source>
</evidence>
<accession>A0ACC1WSV6</accession>
<keyword evidence="2" id="KW-1185">Reference proteome</keyword>
<reference evidence="1 2" key="1">
    <citation type="journal article" date="2023" name="Science">
        <title>Complex scaffold remodeling in plant triterpene biosynthesis.</title>
        <authorList>
            <person name="De La Pena R."/>
            <person name="Hodgson H."/>
            <person name="Liu J.C."/>
            <person name="Stephenson M.J."/>
            <person name="Martin A.C."/>
            <person name="Owen C."/>
            <person name="Harkess A."/>
            <person name="Leebens-Mack J."/>
            <person name="Jimenez L.E."/>
            <person name="Osbourn A."/>
            <person name="Sattely E.S."/>
        </authorList>
    </citation>
    <scope>NUCLEOTIDE SEQUENCE [LARGE SCALE GENOMIC DNA]</scope>
    <source>
        <strain evidence="2">cv. JPN11</strain>
        <tissue evidence="1">Leaf</tissue>
    </source>
</reference>
<protein>
    <submittedName>
        <fullName evidence="1">O-fucosyltransferase family protein</fullName>
    </submittedName>
</protein>
<sequence length="573" mass="65708">MRESRHHHHHHHSLRVLVPIISAIFSALLILFGLLSFLAPSPTDSNQLRHPRRFASQSEKVEGPIGVPVFRVPRDGGRLDRDVWSSRNAHFYHGCSDPSSKFAKAEVITHPNRYLAIVTSGGLNQQRTGIIDAVVAARILNATLIIPKLDQKSFWKDASNFSEIFDVDRFISFLSKDIKIVKQIPRKGGKTLTPYHMRVPRKCNEKCYQNRVLPVLLKRHAVQLSKFDYRLANRLDTDLQKLRCKVNYHALRFTSSIREMGEKLVHRMRLRSKHYIALHLRFEPDMLAFSGCYYGGGDKEKRELGAIRKRWKTLHISNPDKERRHGKCPLTPLEVGLMLRALGYGSEVHIYVASGEVYRGEETLAPLKALFPNFYSKETITSKEELEPFSSFSSRMAALDFIVCDESDVFVTNNNGNMARILAGRRKYFGHKPTIRPNAKKLYRLFLNQTNSTWEAFASRVRSYQRGFMGEPNEVRPGRGEFHENPAACICQDSEAKTERDLVPRKYGKGDNLTKKEVIASDDQNDDEDPEWPDFDDDEDQRGFQEKGLYNGTVLDYDAITSEEPELEEILSD</sequence>
<dbReference type="EMBL" id="CM051407">
    <property type="protein sequence ID" value="KAJ4702256.1"/>
    <property type="molecule type" value="Genomic_DNA"/>
</dbReference>
<organism evidence="1 2">
    <name type="scientific">Melia azedarach</name>
    <name type="common">Chinaberry tree</name>
    <dbReference type="NCBI Taxonomy" id="155640"/>
    <lineage>
        <taxon>Eukaryota</taxon>
        <taxon>Viridiplantae</taxon>
        <taxon>Streptophyta</taxon>
        <taxon>Embryophyta</taxon>
        <taxon>Tracheophyta</taxon>
        <taxon>Spermatophyta</taxon>
        <taxon>Magnoliopsida</taxon>
        <taxon>eudicotyledons</taxon>
        <taxon>Gunneridae</taxon>
        <taxon>Pentapetalae</taxon>
        <taxon>rosids</taxon>
        <taxon>malvids</taxon>
        <taxon>Sapindales</taxon>
        <taxon>Meliaceae</taxon>
        <taxon>Melia</taxon>
    </lineage>
</organism>
<name>A0ACC1WSV6_MELAZ</name>
<dbReference type="Proteomes" id="UP001164539">
    <property type="component" value="Chromosome 14"/>
</dbReference>